<gene>
    <name evidence="2" type="ORF">PLEPLA_LOCUS11201</name>
</gene>
<dbReference type="AlphaFoldDB" id="A0A9N7U4M6"/>
<feature type="region of interest" description="Disordered" evidence="1">
    <location>
        <begin position="50"/>
        <end position="100"/>
    </location>
</feature>
<dbReference type="EMBL" id="CADEAL010000645">
    <property type="protein sequence ID" value="CAB1423283.1"/>
    <property type="molecule type" value="Genomic_DNA"/>
</dbReference>
<evidence type="ECO:0000256" key="1">
    <source>
        <dbReference type="SAM" id="MobiDB-lite"/>
    </source>
</evidence>
<protein>
    <submittedName>
        <fullName evidence="2">Uncharacterized protein</fullName>
    </submittedName>
</protein>
<accession>A0A9N7U4M6</accession>
<dbReference type="Proteomes" id="UP001153269">
    <property type="component" value="Unassembled WGS sequence"/>
</dbReference>
<keyword evidence="3" id="KW-1185">Reference proteome</keyword>
<organism evidence="2 3">
    <name type="scientific">Pleuronectes platessa</name>
    <name type="common">European plaice</name>
    <dbReference type="NCBI Taxonomy" id="8262"/>
    <lineage>
        <taxon>Eukaryota</taxon>
        <taxon>Metazoa</taxon>
        <taxon>Chordata</taxon>
        <taxon>Craniata</taxon>
        <taxon>Vertebrata</taxon>
        <taxon>Euteleostomi</taxon>
        <taxon>Actinopterygii</taxon>
        <taxon>Neopterygii</taxon>
        <taxon>Teleostei</taxon>
        <taxon>Neoteleostei</taxon>
        <taxon>Acanthomorphata</taxon>
        <taxon>Carangaria</taxon>
        <taxon>Pleuronectiformes</taxon>
        <taxon>Pleuronectoidei</taxon>
        <taxon>Pleuronectidae</taxon>
        <taxon>Pleuronectes</taxon>
    </lineage>
</organism>
<comment type="caution">
    <text evidence="2">The sequence shown here is derived from an EMBL/GenBank/DDBJ whole genome shotgun (WGS) entry which is preliminary data.</text>
</comment>
<name>A0A9N7U4M6_PLEPL</name>
<feature type="compositionally biased region" description="Basic and acidic residues" evidence="1">
    <location>
        <begin position="135"/>
        <end position="147"/>
    </location>
</feature>
<evidence type="ECO:0000313" key="3">
    <source>
        <dbReference type="Proteomes" id="UP001153269"/>
    </source>
</evidence>
<sequence length="187" mass="20049">MNLRFPAAPEHLTDLSAMPQAAVTRLTKVSALILLVDGHVTLRSQVMWRPDDPVTQHPEQQQLSSSSGRRSSCSPQEEACPRATGPSIRPCPTRPGPEHTVLASVTDHRSSAGLALDRPRAPHWSLASSKELFPDRSAEGDGLRAGELRSGSGTERGAAACWPGEGLQEAACRAERSRWGTGGRSGW</sequence>
<evidence type="ECO:0000313" key="2">
    <source>
        <dbReference type="EMBL" id="CAB1423283.1"/>
    </source>
</evidence>
<feature type="region of interest" description="Disordered" evidence="1">
    <location>
        <begin position="135"/>
        <end position="162"/>
    </location>
</feature>
<feature type="compositionally biased region" description="Low complexity" evidence="1">
    <location>
        <begin position="64"/>
        <end position="74"/>
    </location>
</feature>
<reference evidence="2" key="1">
    <citation type="submission" date="2020-03" db="EMBL/GenBank/DDBJ databases">
        <authorList>
            <person name="Weist P."/>
        </authorList>
    </citation>
    <scope>NUCLEOTIDE SEQUENCE</scope>
</reference>
<proteinExistence type="predicted"/>